<keyword evidence="3" id="KW-1185">Reference proteome</keyword>
<feature type="compositionally biased region" description="Basic and acidic residues" evidence="1">
    <location>
        <begin position="15"/>
        <end position="28"/>
    </location>
</feature>
<feature type="compositionally biased region" description="Basic and acidic residues" evidence="1">
    <location>
        <begin position="174"/>
        <end position="187"/>
    </location>
</feature>
<accession>A0A540X5I9</accession>
<evidence type="ECO:0000313" key="2">
    <source>
        <dbReference type="EMBL" id="TQF16503.1"/>
    </source>
</evidence>
<dbReference type="AlphaFoldDB" id="A0A540X5I9"/>
<comment type="caution">
    <text evidence="2">The sequence shown here is derived from an EMBL/GenBank/DDBJ whole genome shotgun (WGS) entry which is preliminary data.</text>
</comment>
<feature type="region of interest" description="Disordered" evidence="1">
    <location>
        <begin position="1"/>
        <end position="51"/>
    </location>
</feature>
<dbReference type="RefSeq" id="WP_141641797.1">
    <property type="nucleotide sequence ID" value="NZ_VIFM01000022.1"/>
</dbReference>
<organism evidence="2 3">
    <name type="scientific">Myxococcus llanfairpwllgwyngyllgogerychwyrndrobwllllantysiliogogogochensis</name>
    <dbReference type="NCBI Taxonomy" id="2590453"/>
    <lineage>
        <taxon>Bacteria</taxon>
        <taxon>Pseudomonadati</taxon>
        <taxon>Myxococcota</taxon>
        <taxon>Myxococcia</taxon>
        <taxon>Myxococcales</taxon>
        <taxon>Cystobacterineae</taxon>
        <taxon>Myxococcaceae</taxon>
        <taxon>Myxococcus</taxon>
    </lineage>
</organism>
<protein>
    <submittedName>
        <fullName evidence="2">Uncharacterized protein</fullName>
    </submittedName>
</protein>
<sequence>MAKDRDDNGGGGFSGKRDKTWREIDAGRAKGSKYHSRQDDPAQQKIERSASYQKYKTAADALFTGGELPEGLAKTFDPEGKRKAQKQAMQKVTESETRADWVKAVVDYLEKYPELPEDAYFLDSLLDHPRERIVDKALARLEGLAEEGKLPKKVPQSLDQRLKSVELTSMDPDMQGRAKTLREKLRA</sequence>
<dbReference type="Proteomes" id="UP000315369">
    <property type="component" value="Unassembled WGS sequence"/>
</dbReference>
<evidence type="ECO:0000256" key="1">
    <source>
        <dbReference type="SAM" id="MobiDB-lite"/>
    </source>
</evidence>
<feature type="region of interest" description="Disordered" evidence="1">
    <location>
        <begin position="164"/>
        <end position="187"/>
    </location>
</feature>
<feature type="compositionally biased region" description="Basic and acidic residues" evidence="1">
    <location>
        <begin position="36"/>
        <end position="48"/>
    </location>
</feature>
<dbReference type="EMBL" id="VIFM01000022">
    <property type="protein sequence ID" value="TQF16503.1"/>
    <property type="molecule type" value="Genomic_DNA"/>
</dbReference>
<reference evidence="2 3" key="1">
    <citation type="submission" date="2019-06" db="EMBL/GenBank/DDBJ databases">
        <authorList>
            <person name="Livingstone P."/>
            <person name="Whitworth D."/>
        </authorList>
    </citation>
    <scope>NUCLEOTIDE SEQUENCE [LARGE SCALE GENOMIC DNA]</scope>
    <source>
        <strain evidence="2 3">AM401</strain>
    </source>
</reference>
<dbReference type="OrthoDB" id="5506984at2"/>
<proteinExistence type="predicted"/>
<evidence type="ECO:0000313" key="3">
    <source>
        <dbReference type="Proteomes" id="UP000315369"/>
    </source>
</evidence>
<name>A0A540X5I9_9BACT</name>
<gene>
    <name evidence="2" type="ORF">FJV41_07850</name>
</gene>